<dbReference type="InterPro" id="IPR036869">
    <property type="entry name" value="J_dom_sf"/>
</dbReference>
<dbReference type="GO" id="GO:0005634">
    <property type="term" value="C:nucleus"/>
    <property type="evidence" value="ECO:0007669"/>
    <property type="project" value="UniProtKB-SubCell"/>
</dbReference>
<evidence type="ECO:0000256" key="5">
    <source>
        <dbReference type="ARBA" id="ARBA00022833"/>
    </source>
</evidence>
<feature type="region of interest" description="Disordered" evidence="11">
    <location>
        <begin position="49"/>
        <end position="114"/>
    </location>
</feature>
<keyword evidence="6" id="KW-0805">Transcription regulation</keyword>
<dbReference type="SMART" id="SM00271">
    <property type="entry name" value="DnaJ"/>
    <property type="match status" value="1"/>
</dbReference>
<dbReference type="InterPro" id="IPR013087">
    <property type="entry name" value="Znf_C2H2_type"/>
</dbReference>
<evidence type="ECO:0000259" key="13">
    <source>
        <dbReference type="PROSITE" id="PS50157"/>
    </source>
</evidence>
<evidence type="ECO:0000256" key="8">
    <source>
        <dbReference type="ARBA" id="ARBA00023163"/>
    </source>
</evidence>
<keyword evidence="7" id="KW-0238">DNA-binding</keyword>
<dbReference type="EMBL" id="GL833120">
    <property type="protein sequence ID" value="EGB12572.1"/>
    <property type="molecule type" value="Genomic_DNA"/>
</dbReference>
<feature type="compositionally biased region" description="Pro residues" evidence="11">
    <location>
        <begin position="279"/>
        <end position="290"/>
    </location>
</feature>
<evidence type="ECO:0000256" key="3">
    <source>
        <dbReference type="ARBA" id="ARBA00022737"/>
    </source>
</evidence>
<feature type="compositionally biased region" description="Basic and acidic residues" evidence="11">
    <location>
        <begin position="208"/>
        <end position="225"/>
    </location>
</feature>
<dbReference type="PRINTS" id="PR00625">
    <property type="entry name" value="JDOMAIN"/>
</dbReference>
<keyword evidence="2" id="KW-0479">Metal-binding</keyword>
<feature type="compositionally biased region" description="Basic and acidic residues" evidence="11">
    <location>
        <begin position="241"/>
        <end position="262"/>
    </location>
</feature>
<dbReference type="OrthoDB" id="10250354at2759"/>
<dbReference type="InterPro" id="IPR001202">
    <property type="entry name" value="WW_dom"/>
</dbReference>
<dbReference type="PROSITE" id="PS00028">
    <property type="entry name" value="ZINC_FINGER_C2H2_1"/>
    <property type="match status" value="1"/>
</dbReference>
<comment type="subcellular location">
    <subcellularLocation>
        <location evidence="1">Nucleus</location>
    </subcellularLocation>
</comment>
<evidence type="ECO:0000256" key="4">
    <source>
        <dbReference type="ARBA" id="ARBA00022771"/>
    </source>
</evidence>
<dbReference type="GO" id="GO:0003677">
    <property type="term" value="F:DNA binding"/>
    <property type="evidence" value="ECO:0007669"/>
    <property type="project" value="UniProtKB-KW"/>
</dbReference>
<feature type="compositionally biased region" description="Basic and acidic residues" evidence="11">
    <location>
        <begin position="291"/>
        <end position="340"/>
    </location>
</feature>
<feature type="domain" description="C2H2-type" evidence="13">
    <location>
        <begin position="114"/>
        <end position="141"/>
    </location>
</feature>
<dbReference type="GeneID" id="20223044"/>
<dbReference type="Proteomes" id="UP000002729">
    <property type="component" value="Unassembled WGS sequence"/>
</dbReference>
<dbReference type="eggNOG" id="ENOG502SCE8">
    <property type="taxonomic scope" value="Eukaryota"/>
</dbReference>
<gene>
    <name evidence="15" type="ORF">AURANDRAFT_60514</name>
</gene>
<evidence type="ECO:0000313" key="16">
    <source>
        <dbReference type="Proteomes" id="UP000002729"/>
    </source>
</evidence>
<dbReference type="SUPFAM" id="SSF46565">
    <property type="entry name" value="Chaperone J-domain"/>
    <property type="match status" value="1"/>
</dbReference>
<dbReference type="PROSITE" id="PS01358">
    <property type="entry name" value="ZF_RANBP2_1"/>
    <property type="match status" value="1"/>
</dbReference>
<feature type="domain" description="J" evidence="12">
    <location>
        <begin position="2"/>
        <end position="69"/>
    </location>
</feature>
<evidence type="ECO:0000259" key="12">
    <source>
        <dbReference type="PROSITE" id="PS50076"/>
    </source>
</evidence>
<evidence type="ECO:0000256" key="6">
    <source>
        <dbReference type="ARBA" id="ARBA00023015"/>
    </source>
</evidence>
<keyword evidence="16" id="KW-1185">Reference proteome</keyword>
<dbReference type="PROSITE" id="PS50076">
    <property type="entry name" value="DNAJ_2"/>
    <property type="match status" value="1"/>
</dbReference>
<feature type="compositionally biased region" description="Low complexity" evidence="11">
    <location>
        <begin position="57"/>
        <end position="68"/>
    </location>
</feature>
<keyword evidence="9" id="KW-0539">Nucleus</keyword>
<dbReference type="Gene3D" id="3.30.160.60">
    <property type="entry name" value="Classic Zinc Finger"/>
    <property type="match status" value="1"/>
</dbReference>
<dbReference type="OMA" id="QAYKLKA"/>
<dbReference type="InParanoid" id="F0XVC8"/>
<name>F0XVC8_AURAN</name>
<proteinExistence type="predicted"/>
<organism evidence="16">
    <name type="scientific">Aureococcus anophagefferens</name>
    <name type="common">Harmful bloom alga</name>
    <dbReference type="NCBI Taxonomy" id="44056"/>
    <lineage>
        <taxon>Eukaryota</taxon>
        <taxon>Sar</taxon>
        <taxon>Stramenopiles</taxon>
        <taxon>Ochrophyta</taxon>
        <taxon>Pelagophyceae</taxon>
        <taxon>Pelagomonadales</taxon>
        <taxon>Pelagomonadaceae</taxon>
        <taxon>Aureococcus</taxon>
    </lineage>
</organism>
<dbReference type="PROSITE" id="PS50199">
    <property type="entry name" value="ZF_RANBP2_2"/>
    <property type="match status" value="1"/>
</dbReference>
<dbReference type="PROSITE" id="PS01159">
    <property type="entry name" value="WW_DOMAIN_1"/>
    <property type="match status" value="1"/>
</dbReference>
<dbReference type="PROSITE" id="PS50157">
    <property type="entry name" value="ZINC_FINGER_C2H2_2"/>
    <property type="match status" value="1"/>
</dbReference>
<dbReference type="RefSeq" id="XP_009032241.1">
    <property type="nucleotide sequence ID" value="XM_009033993.1"/>
</dbReference>
<feature type="compositionally biased region" description="Basic and acidic residues" evidence="11">
    <location>
        <begin position="152"/>
        <end position="177"/>
    </location>
</feature>
<feature type="compositionally biased region" description="Basic and acidic residues" evidence="11">
    <location>
        <begin position="136"/>
        <end position="145"/>
    </location>
</feature>
<sequence length="620" mass="67986">MSAHEVLGVPRDASPAVIRKAYLKLALTSHPDKGGSVEVFRRVQEAYESLRDGKANAPATPRRAATPRGDPDAADRDDAPRSRPRPGAGARPPPAAPSPGAPPPPPPGQDVRPFRCATCGRRFAQPRHLRVHAKTHAREHYEAEARGAAPRDFGEGDAPKRTRQSRRERPKADDGAKWRCGVCRRPNDESANECSVCGVVRSYNRPFDTARDERDFMRRAARDDAAAAAPPRAPEPDSDDDKPRADPERVARAKQREREREATAAARRRAGRDPAPRDASPPPSSDPAPPEDVREAARAARDREAARESARARRQSDADRADRDRAAAAERRRADEAAEQRRIREEILARRERDDLEEALRLSALDAARDDERRRREAEAEAAAAAREAQARRIREHEEDQLRMAIDRSRRDEAERREAAELEAALALSTVADVPVEHGGAASLDAALASPRGDFRRAVAGGHPQGDREAWNAQVLVLRDLGFSPSVAAAYADSRVPLDAIIERMFEDGVDFEEEPVYAARERTVRTASRLRSFASSAASRVKDAFRGAASPKAGRAATYEVQTAVPVVDAEAASSDDAWTPLVCPLSHATYWTNAVLELSSWSDPRTDPGATLYDARSV</sequence>
<feature type="domain" description="RanBP2-type" evidence="14">
    <location>
        <begin position="173"/>
        <end position="203"/>
    </location>
</feature>
<dbReference type="InterPro" id="IPR001623">
    <property type="entry name" value="DnaJ_domain"/>
</dbReference>
<evidence type="ECO:0000313" key="15">
    <source>
        <dbReference type="EMBL" id="EGB12572.1"/>
    </source>
</evidence>
<dbReference type="Pfam" id="PF00226">
    <property type="entry name" value="DnaJ"/>
    <property type="match status" value="1"/>
</dbReference>
<feature type="compositionally biased region" description="Basic and acidic residues" evidence="11">
    <location>
        <begin position="69"/>
        <end position="81"/>
    </location>
</feature>
<dbReference type="InterPro" id="IPR036236">
    <property type="entry name" value="Znf_C2H2_sf"/>
</dbReference>
<evidence type="ECO:0000256" key="11">
    <source>
        <dbReference type="SAM" id="MobiDB-lite"/>
    </source>
</evidence>
<dbReference type="InterPro" id="IPR052276">
    <property type="entry name" value="Diphthamide-biosynth_chaperone"/>
</dbReference>
<dbReference type="Gene3D" id="1.10.287.110">
    <property type="entry name" value="DnaJ domain"/>
    <property type="match status" value="1"/>
</dbReference>
<dbReference type="SUPFAM" id="SSF57667">
    <property type="entry name" value="beta-beta-alpha zinc fingers"/>
    <property type="match status" value="1"/>
</dbReference>
<evidence type="ECO:0000259" key="14">
    <source>
        <dbReference type="PROSITE" id="PS50199"/>
    </source>
</evidence>
<keyword evidence="5" id="KW-0862">Zinc</keyword>
<evidence type="ECO:0000256" key="9">
    <source>
        <dbReference type="ARBA" id="ARBA00023242"/>
    </source>
</evidence>
<accession>F0XVC8</accession>
<keyword evidence="3" id="KW-0677">Repeat</keyword>
<evidence type="ECO:0000256" key="2">
    <source>
        <dbReference type="ARBA" id="ARBA00022723"/>
    </source>
</evidence>
<dbReference type="PANTHER" id="PTHR44240:SF10">
    <property type="entry name" value="J DOMAIN-CONTAINING PROTEIN"/>
    <property type="match status" value="1"/>
</dbReference>
<dbReference type="FunFam" id="3.30.160.60:FF:000322">
    <property type="entry name" value="GDNF-inducible zinc finger protein 1"/>
    <property type="match status" value="1"/>
</dbReference>
<evidence type="ECO:0008006" key="17">
    <source>
        <dbReference type="Google" id="ProtNLM"/>
    </source>
</evidence>
<dbReference type="InterPro" id="IPR001876">
    <property type="entry name" value="Znf_RanBP2"/>
</dbReference>
<dbReference type="KEGG" id="aaf:AURANDRAFT_60514"/>
<feature type="region of interest" description="Disordered" evidence="11">
    <location>
        <begin position="127"/>
        <end position="340"/>
    </location>
</feature>
<keyword evidence="8" id="KW-0804">Transcription</keyword>
<keyword evidence="4 10" id="KW-0863">Zinc-finger</keyword>
<dbReference type="CDD" id="cd06257">
    <property type="entry name" value="DnaJ"/>
    <property type="match status" value="1"/>
</dbReference>
<evidence type="ECO:0000256" key="10">
    <source>
        <dbReference type="PROSITE-ProRule" id="PRU00322"/>
    </source>
</evidence>
<evidence type="ECO:0000256" key="1">
    <source>
        <dbReference type="ARBA" id="ARBA00004123"/>
    </source>
</evidence>
<protein>
    <recommendedName>
        <fullName evidence="17">J domain-containing protein</fullName>
    </recommendedName>
</protein>
<dbReference type="AlphaFoldDB" id="F0XVC8"/>
<evidence type="ECO:0000256" key="7">
    <source>
        <dbReference type="ARBA" id="ARBA00023125"/>
    </source>
</evidence>
<dbReference type="PANTHER" id="PTHR44240">
    <property type="entry name" value="DNAJ DOMAIN (PROKARYOTIC HEAT SHOCK PROTEIN)-RELATED"/>
    <property type="match status" value="1"/>
</dbReference>
<dbReference type="GO" id="GO:0008270">
    <property type="term" value="F:zinc ion binding"/>
    <property type="evidence" value="ECO:0007669"/>
    <property type="project" value="UniProtKB-KW"/>
</dbReference>
<feature type="compositionally biased region" description="Pro residues" evidence="11">
    <location>
        <begin position="91"/>
        <end position="108"/>
    </location>
</feature>
<reference evidence="15 16" key="1">
    <citation type="journal article" date="2011" name="Proc. Natl. Acad. Sci. U.S.A.">
        <title>Niche of harmful alga Aureococcus anophagefferens revealed through ecogenomics.</title>
        <authorList>
            <person name="Gobler C.J."/>
            <person name="Berry D.L."/>
            <person name="Dyhrman S.T."/>
            <person name="Wilhelm S.W."/>
            <person name="Salamov A."/>
            <person name="Lobanov A.V."/>
            <person name="Zhang Y."/>
            <person name="Collier J.L."/>
            <person name="Wurch L.L."/>
            <person name="Kustka A.B."/>
            <person name="Dill B.D."/>
            <person name="Shah M."/>
            <person name="VerBerkmoes N.C."/>
            <person name="Kuo A."/>
            <person name="Terry A."/>
            <person name="Pangilinan J."/>
            <person name="Lindquist E.A."/>
            <person name="Lucas S."/>
            <person name="Paulsen I.T."/>
            <person name="Hattenrath-Lehmann T.K."/>
            <person name="Talmage S.C."/>
            <person name="Walker E.A."/>
            <person name="Koch F."/>
            <person name="Burson A.M."/>
            <person name="Marcoval M.A."/>
            <person name="Tang Y.Z."/>
            <person name="Lecleir G.R."/>
            <person name="Coyne K.J."/>
            <person name="Berg G.M."/>
            <person name="Bertrand E.M."/>
            <person name="Saito M.A."/>
            <person name="Gladyshev V.N."/>
            <person name="Grigoriev I.V."/>
        </authorList>
    </citation>
    <scope>NUCLEOTIDE SEQUENCE [LARGE SCALE GENOMIC DNA]</scope>
    <source>
        <strain evidence="16">CCMP 1984</strain>
    </source>
</reference>